<comment type="caution">
    <text evidence="8">The sequence shown here is derived from an EMBL/GenBank/DDBJ whole genome shotgun (WGS) entry which is preliminary data.</text>
</comment>
<comment type="similarity">
    <text evidence="1">Belongs to the guanylate kinase family.</text>
</comment>
<dbReference type="Gene3D" id="3.30.63.10">
    <property type="entry name" value="Guanylate Kinase phosphate binding domain"/>
    <property type="match status" value="1"/>
</dbReference>
<dbReference type="Gene3D" id="3.40.50.300">
    <property type="entry name" value="P-loop containing nucleotide triphosphate hydrolases"/>
    <property type="match status" value="1"/>
</dbReference>
<dbReference type="InterPro" id="IPR008145">
    <property type="entry name" value="GK/Ca_channel_bsu"/>
</dbReference>
<dbReference type="InterPro" id="IPR027417">
    <property type="entry name" value="P-loop_NTPase"/>
</dbReference>
<dbReference type="CDD" id="cd00071">
    <property type="entry name" value="GMPK"/>
    <property type="match status" value="1"/>
</dbReference>
<feature type="domain" description="Guanylate kinase-like" evidence="7">
    <location>
        <begin position="5"/>
        <end position="188"/>
    </location>
</feature>
<keyword evidence="4" id="KW-0808">Transferase</keyword>
<reference evidence="8 9" key="1">
    <citation type="journal article" date="2016" name="Nat. Commun.">
        <title>Thousands of microbial genomes shed light on interconnected biogeochemical processes in an aquifer system.</title>
        <authorList>
            <person name="Anantharaman K."/>
            <person name="Brown C.T."/>
            <person name="Hug L.A."/>
            <person name="Sharon I."/>
            <person name="Castelle C.J."/>
            <person name="Probst A.J."/>
            <person name="Thomas B.C."/>
            <person name="Singh A."/>
            <person name="Wilkins M.J."/>
            <person name="Karaoz U."/>
            <person name="Brodie E.L."/>
            <person name="Williams K.H."/>
            <person name="Hubbard S.S."/>
            <person name="Banfield J.F."/>
        </authorList>
    </citation>
    <scope>NUCLEOTIDE SEQUENCE [LARGE SCALE GENOMIC DNA]</scope>
</reference>
<dbReference type="EMBL" id="MFLF01000021">
    <property type="protein sequence ID" value="OGG58935.1"/>
    <property type="molecule type" value="Genomic_DNA"/>
</dbReference>
<dbReference type="GO" id="GO:0005829">
    <property type="term" value="C:cytosol"/>
    <property type="evidence" value="ECO:0007669"/>
    <property type="project" value="TreeGrafter"/>
</dbReference>
<evidence type="ECO:0000256" key="2">
    <source>
        <dbReference type="ARBA" id="ARBA00012961"/>
    </source>
</evidence>
<dbReference type="Proteomes" id="UP000178794">
    <property type="component" value="Unassembled WGS sequence"/>
</dbReference>
<evidence type="ECO:0000256" key="1">
    <source>
        <dbReference type="ARBA" id="ARBA00005790"/>
    </source>
</evidence>
<dbReference type="PANTHER" id="PTHR23117:SF13">
    <property type="entry name" value="GUANYLATE KINASE"/>
    <property type="match status" value="1"/>
</dbReference>
<evidence type="ECO:0000256" key="5">
    <source>
        <dbReference type="ARBA" id="ARBA00022777"/>
    </source>
</evidence>
<name>A0A1F6DC15_9BACT</name>
<dbReference type="PROSITE" id="PS00856">
    <property type="entry name" value="GUANYLATE_KINASE_1"/>
    <property type="match status" value="1"/>
</dbReference>
<dbReference type="InterPro" id="IPR008144">
    <property type="entry name" value="Guanylate_kin-like_dom"/>
</dbReference>
<dbReference type="PROSITE" id="PS50052">
    <property type="entry name" value="GUANYLATE_KINASE_2"/>
    <property type="match status" value="1"/>
</dbReference>
<dbReference type="SMART" id="SM00072">
    <property type="entry name" value="GuKc"/>
    <property type="match status" value="1"/>
</dbReference>
<dbReference type="EC" id="2.7.4.8" evidence="2"/>
<dbReference type="PANTHER" id="PTHR23117">
    <property type="entry name" value="GUANYLATE KINASE-RELATED"/>
    <property type="match status" value="1"/>
</dbReference>
<evidence type="ECO:0000313" key="8">
    <source>
        <dbReference type="EMBL" id="OGG58935.1"/>
    </source>
</evidence>
<evidence type="ECO:0000313" key="9">
    <source>
        <dbReference type="Proteomes" id="UP000178794"/>
    </source>
</evidence>
<evidence type="ECO:0000259" key="7">
    <source>
        <dbReference type="PROSITE" id="PS50052"/>
    </source>
</evidence>
<dbReference type="InterPro" id="IPR020590">
    <property type="entry name" value="Guanylate_kinase_CS"/>
</dbReference>
<keyword evidence="5" id="KW-0418">Kinase</keyword>
<evidence type="ECO:0000256" key="4">
    <source>
        <dbReference type="ARBA" id="ARBA00022679"/>
    </source>
</evidence>
<protein>
    <recommendedName>
        <fullName evidence="3">Guanylate kinase</fullName>
        <ecNumber evidence="2">2.7.4.8</ecNumber>
    </recommendedName>
    <alternativeName>
        <fullName evidence="6">GMP kinase</fullName>
    </alternativeName>
</protein>
<dbReference type="GO" id="GO:0004385">
    <property type="term" value="F:GMP kinase activity"/>
    <property type="evidence" value="ECO:0007669"/>
    <property type="project" value="UniProtKB-EC"/>
</dbReference>
<sequence>MQKKGMLILLMGPSGSGKNTLKAHVEKVFGDQLSFVTSYTSRAPRPGEVPGKTYHYVSREEFEALRDAGKFIEWAEYGANYYGIPLDAVQDALENGKILFRELEHKGYQQIKAKLPHDQYRLIFIDGGDWDHLKRRILGRAPMSEEELALRKESYDIEMAIKPEADAVIVNKDGEVAAAERAIERVVREMLER</sequence>
<dbReference type="FunFam" id="3.30.63.10:FF:000002">
    <property type="entry name" value="Guanylate kinase 1"/>
    <property type="match status" value="1"/>
</dbReference>
<gene>
    <name evidence="8" type="ORF">A3C89_03550</name>
</gene>
<accession>A0A1F6DC15</accession>
<dbReference type="STRING" id="1798492.A3C89_03550"/>
<proteinExistence type="inferred from homology"/>
<dbReference type="SUPFAM" id="SSF52540">
    <property type="entry name" value="P-loop containing nucleoside triphosphate hydrolases"/>
    <property type="match status" value="1"/>
</dbReference>
<evidence type="ECO:0000256" key="6">
    <source>
        <dbReference type="ARBA" id="ARBA00030128"/>
    </source>
</evidence>
<dbReference type="AlphaFoldDB" id="A0A1F6DC15"/>
<dbReference type="Pfam" id="PF00625">
    <property type="entry name" value="Guanylate_kin"/>
    <property type="match status" value="1"/>
</dbReference>
<evidence type="ECO:0000256" key="3">
    <source>
        <dbReference type="ARBA" id="ARBA00016296"/>
    </source>
</evidence>
<organism evidence="8 9">
    <name type="scientific">Candidatus Kaiserbacteria bacterium RIFCSPHIGHO2_02_FULL_50_50</name>
    <dbReference type="NCBI Taxonomy" id="1798492"/>
    <lineage>
        <taxon>Bacteria</taxon>
        <taxon>Candidatus Kaiseribacteriota</taxon>
    </lineage>
</organism>